<proteinExistence type="predicted"/>
<dbReference type="AlphaFoldDB" id="A0A1G6LFX7"/>
<dbReference type="InterPro" id="IPR051120">
    <property type="entry name" value="ABC_AA/LPS_Transport"/>
</dbReference>
<dbReference type="InterPro" id="IPR003439">
    <property type="entry name" value="ABC_transporter-like_ATP-bd"/>
</dbReference>
<dbReference type="Pfam" id="PF00005">
    <property type="entry name" value="ABC_tran"/>
    <property type="match status" value="1"/>
</dbReference>
<dbReference type="InterPro" id="IPR003593">
    <property type="entry name" value="AAA+_ATPase"/>
</dbReference>
<dbReference type="PANTHER" id="PTHR45772">
    <property type="entry name" value="CONSERVED COMPONENT OF ABC TRANSPORTER FOR NATURAL AMINO ACIDS-RELATED"/>
    <property type="match status" value="1"/>
</dbReference>
<gene>
    <name evidence="5" type="ORF">SAMN05660835_00803</name>
</gene>
<dbReference type="GO" id="GO:0005524">
    <property type="term" value="F:ATP binding"/>
    <property type="evidence" value="ECO:0007669"/>
    <property type="project" value="UniProtKB-KW"/>
</dbReference>
<keyword evidence="2" id="KW-0547">Nucleotide-binding</keyword>
<evidence type="ECO:0000259" key="4">
    <source>
        <dbReference type="PROSITE" id="PS50893"/>
    </source>
</evidence>
<organism evidence="5 6">
    <name type="scientific">Desulfurella multipotens</name>
    <dbReference type="NCBI Taxonomy" id="79269"/>
    <lineage>
        <taxon>Bacteria</taxon>
        <taxon>Pseudomonadati</taxon>
        <taxon>Campylobacterota</taxon>
        <taxon>Desulfurellia</taxon>
        <taxon>Desulfurellales</taxon>
        <taxon>Desulfurellaceae</taxon>
        <taxon>Desulfurella</taxon>
    </lineage>
</organism>
<dbReference type="PROSITE" id="PS00211">
    <property type="entry name" value="ABC_TRANSPORTER_1"/>
    <property type="match status" value="1"/>
</dbReference>
<evidence type="ECO:0000256" key="2">
    <source>
        <dbReference type="ARBA" id="ARBA00022741"/>
    </source>
</evidence>
<dbReference type="GO" id="GO:0016887">
    <property type="term" value="F:ATP hydrolysis activity"/>
    <property type="evidence" value="ECO:0007669"/>
    <property type="project" value="InterPro"/>
</dbReference>
<dbReference type="PANTHER" id="PTHR45772:SF10">
    <property type="entry name" value="LIPOPOLYSACCHARIDE EXPORT SYSTEM ATP-BINDING PROTEIN LPTB"/>
    <property type="match status" value="1"/>
</dbReference>
<keyword evidence="6" id="KW-1185">Reference proteome</keyword>
<sequence>MLRLENIKYSRNSKEIIKGVTINFEDNKITSIIGSNGVGKSTLAYIIMGLSDYKPNDGKIYLDDKDITNFSITERARLGISLLWQEPARFEGLTVKDYLSLGGKIKLDVIKDALNLVRLNPDVYLSRYVDKKLSGGERKRVEIASCILLKPKFLIMDEPDSGIDLMSLDMIVDIMKYLKDNGTGVIVITHREEIATHSDYSYLICDGKVLKSGVCSDIIDYYRSTCDLCDNVNAPKENLI</sequence>
<dbReference type="Proteomes" id="UP000199411">
    <property type="component" value="Unassembled WGS sequence"/>
</dbReference>
<evidence type="ECO:0000313" key="5">
    <source>
        <dbReference type="EMBL" id="SDC42131.1"/>
    </source>
</evidence>
<dbReference type="OrthoDB" id="9809450at2"/>
<dbReference type="PROSITE" id="PS50893">
    <property type="entry name" value="ABC_TRANSPORTER_2"/>
    <property type="match status" value="1"/>
</dbReference>
<dbReference type="Gene3D" id="3.40.50.300">
    <property type="entry name" value="P-loop containing nucleotide triphosphate hydrolases"/>
    <property type="match status" value="1"/>
</dbReference>
<evidence type="ECO:0000256" key="3">
    <source>
        <dbReference type="ARBA" id="ARBA00022840"/>
    </source>
</evidence>
<dbReference type="InterPro" id="IPR017871">
    <property type="entry name" value="ABC_transporter-like_CS"/>
</dbReference>
<dbReference type="InterPro" id="IPR027417">
    <property type="entry name" value="P-loop_NTPase"/>
</dbReference>
<evidence type="ECO:0000256" key="1">
    <source>
        <dbReference type="ARBA" id="ARBA00022448"/>
    </source>
</evidence>
<feature type="domain" description="ABC transporter" evidence="4">
    <location>
        <begin position="2"/>
        <end position="231"/>
    </location>
</feature>
<dbReference type="EMBL" id="FMYU01000005">
    <property type="protein sequence ID" value="SDC42131.1"/>
    <property type="molecule type" value="Genomic_DNA"/>
</dbReference>
<reference evidence="6" key="1">
    <citation type="submission" date="2016-10" db="EMBL/GenBank/DDBJ databases">
        <authorList>
            <person name="Varghese N."/>
            <person name="Submissions S."/>
        </authorList>
    </citation>
    <scope>NUCLEOTIDE SEQUENCE [LARGE SCALE GENOMIC DNA]</scope>
    <source>
        <strain evidence="6">DSM 8415</strain>
    </source>
</reference>
<dbReference type="SMART" id="SM00382">
    <property type="entry name" value="AAA"/>
    <property type="match status" value="1"/>
</dbReference>
<dbReference type="GO" id="GO:0005886">
    <property type="term" value="C:plasma membrane"/>
    <property type="evidence" value="ECO:0007669"/>
    <property type="project" value="TreeGrafter"/>
</dbReference>
<evidence type="ECO:0000313" key="6">
    <source>
        <dbReference type="Proteomes" id="UP000199411"/>
    </source>
</evidence>
<dbReference type="SUPFAM" id="SSF52540">
    <property type="entry name" value="P-loop containing nucleoside triphosphate hydrolases"/>
    <property type="match status" value="1"/>
</dbReference>
<keyword evidence="3" id="KW-0067">ATP-binding</keyword>
<protein>
    <submittedName>
        <fullName evidence="5">Iron-regulated ABC transporter ATPase subunit SufC</fullName>
    </submittedName>
</protein>
<keyword evidence="1" id="KW-0813">Transport</keyword>
<dbReference type="RefSeq" id="WP_092128331.1">
    <property type="nucleotide sequence ID" value="NZ_FMYU01000005.1"/>
</dbReference>
<accession>A0A1G6LFX7</accession>
<name>A0A1G6LFX7_9BACT</name>